<protein>
    <submittedName>
        <fullName evidence="1">Uncharacterized protein</fullName>
    </submittedName>
</protein>
<proteinExistence type="predicted"/>
<dbReference type="Proteomes" id="UP000191931">
    <property type="component" value="Unassembled WGS sequence"/>
</dbReference>
<keyword evidence="2" id="KW-1185">Reference proteome</keyword>
<accession>A0A1W1HB10</accession>
<dbReference type="STRING" id="1246637.MTBBW1_1890021"/>
<dbReference type="AlphaFoldDB" id="A0A1W1HB10"/>
<sequence length="55" mass="6007">MFCCIKSISFGHWQSHDSLGFERQSEALNDTVLTDLGKAHGFTCANGISNEPAHP</sequence>
<evidence type="ECO:0000313" key="2">
    <source>
        <dbReference type="Proteomes" id="UP000191931"/>
    </source>
</evidence>
<name>A0A1W1HB10_9BACT</name>
<gene>
    <name evidence="1" type="ORF">MTBBW1_1890021</name>
</gene>
<dbReference type="EMBL" id="FWEV01000100">
    <property type="protein sequence ID" value="SLM29623.1"/>
    <property type="molecule type" value="Genomic_DNA"/>
</dbReference>
<reference evidence="1 2" key="1">
    <citation type="submission" date="2017-03" db="EMBL/GenBank/DDBJ databases">
        <authorList>
            <person name="Afonso C.L."/>
            <person name="Miller P.J."/>
            <person name="Scott M.A."/>
            <person name="Spackman E."/>
            <person name="Goraichik I."/>
            <person name="Dimitrov K.M."/>
            <person name="Suarez D.L."/>
            <person name="Swayne D.E."/>
        </authorList>
    </citation>
    <scope>NUCLEOTIDE SEQUENCE [LARGE SCALE GENOMIC DNA]</scope>
    <source>
        <strain evidence="1">PRJEB14757</strain>
    </source>
</reference>
<evidence type="ECO:0000313" key="1">
    <source>
        <dbReference type="EMBL" id="SLM29623.1"/>
    </source>
</evidence>
<organism evidence="1 2">
    <name type="scientific">Desulfamplus magnetovallimortis</name>
    <dbReference type="NCBI Taxonomy" id="1246637"/>
    <lineage>
        <taxon>Bacteria</taxon>
        <taxon>Pseudomonadati</taxon>
        <taxon>Thermodesulfobacteriota</taxon>
        <taxon>Desulfobacteria</taxon>
        <taxon>Desulfobacterales</taxon>
        <taxon>Desulfobacteraceae</taxon>
        <taxon>Desulfamplus</taxon>
    </lineage>
</organism>